<dbReference type="RefSeq" id="WP_152730525.1">
    <property type="nucleotide sequence ID" value="NZ_JAABOZ010000002.1"/>
</dbReference>
<protein>
    <submittedName>
        <fullName evidence="7">TetR/AcrR family transcriptional regulator</fullName>
    </submittedName>
</protein>
<keyword evidence="8" id="KW-1185">Reference proteome</keyword>
<organism evidence="7 8">
    <name type="scientific">Goekera deserti</name>
    <dbReference type="NCBI Taxonomy" id="2497753"/>
    <lineage>
        <taxon>Bacteria</taxon>
        <taxon>Bacillati</taxon>
        <taxon>Actinomycetota</taxon>
        <taxon>Actinomycetes</taxon>
        <taxon>Geodermatophilales</taxon>
        <taxon>Geodermatophilaceae</taxon>
        <taxon>Goekera</taxon>
    </lineage>
</organism>
<dbReference type="GO" id="GO:0003700">
    <property type="term" value="F:DNA-binding transcription factor activity"/>
    <property type="evidence" value="ECO:0007669"/>
    <property type="project" value="TreeGrafter"/>
</dbReference>
<dbReference type="InterPro" id="IPR001647">
    <property type="entry name" value="HTH_TetR"/>
</dbReference>
<dbReference type="GO" id="GO:0000976">
    <property type="term" value="F:transcription cis-regulatory region binding"/>
    <property type="evidence" value="ECO:0007669"/>
    <property type="project" value="TreeGrafter"/>
</dbReference>
<name>A0A7K3WHP0_9ACTN</name>
<dbReference type="PANTHER" id="PTHR30055">
    <property type="entry name" value="HTH-TYPE TRANSCRIPTIONAL REGULATOR RUTR"/>
    <property type="match status" value="1"/>
</dbReference>
<accession>A0A7K3WHP0</accession>
<evidence type="ECO:0000313" key="8">
    <source>
        <dbReference type="Proteomes" id="UP000470470"/>
    </source>
</evidence>
<dbReference type="Proteomes" id="UP000470470">
    <property type="component" value="Unassembled WGS sequence"/>
</dbReference>
<feature type="domain" description="HTH tetR-type" evidence="6">
    <location>
        <begin position="24"/>
        <end position="84"/>
    </location>
</feature>
<dbReference type="PANTHER" id="PTHR30055:SF234">
    <property type="entry name" value="HTH-TYPE TRANSCRIPTIONAL REGULATOR BETI"/>
    <property type="match status" value="1"/>
</dbReference>
<dbReference type="EMBL" id="JAAGWK010000026">
    <property type="protein sequence ID" value="NEL55882.1"/>
    <property type="molecule type" value="Genomic_DNA"/>
</dbReference>
<proteinExistence type="predicted"/>
<comment type="caution">
    <text evidence="7">The sequence shown here is derived from an EMBL/GenBank/DDBJ whole genome shotgun (WGS) entry which is preliminary data.</text>
</comment>
<feature type="region of interest" description="Disordered" evidence="5">
    <location>
        <begin position="1"/>
        <end position="25"/>
    </location>
</feature>
<dbReference type="InterPro" id="IPR009057">
    <property type="entry name" value="Homeodomain-like_sf"/>
</dbReference>
<keyword evidence="3" id="KW-0804">Transcription</keyword>
<sequence>MTVEETAAPVPHAAPRPSGRRDHERNRHRIITAARELFASKNASDVQLKDVAQTAGVSQATLFRHIGSKQSLLTMAYQDRISEIIDAADAALAEDDPWTAVCTLVRTLAGWFHEDRGLFEFAASADVAADPQHATMVARLEQVLARARADGSLQVHIGAADLVPLLAVAARQDCDRWDDYTDVLLGGLRQPYARPC</sequence>
<evidence type="ECO:0000256" key="1">
    <source>
        <dbReference type="ARBA" id="ARBA00023015"/>
    </source>
</evidence>
<evidence type="ECO:0000256" key="4">
    <source>
        <dbReference type="PROSITE-ProRule" id="PRU00335"/>
    </source>
</evidence>
<feature type="DNA-binding region" description="H-T-H motif" evidence="4">
    <location>
        <begin position="47"/>
        <end position="66"/>
    </location>
</feature>
<evidence type="ECO:0000256" key="5">
    <source>
        <dbReference type="SAM" id="MobiDB-lite"/>
    </source>
</evidence>
<dbReference type="InterPro" id="IPR036271">
    <property type="entry name" value="Tet_transcr_reg_TetR-rel_C_sf"/>
</dbReference>
<dbReference type="PRINTS" id="PR00455">
    <property type="entry name" value="HTHTETR"/>
</dbReference>
<dbReference type="SUPFAM" id="SSF48498">
    <property type="entry name" value="Tetracyclin repressor-like, C-terminal domain"/>
    <property type="match status" value="1"/>
</dbReference>
<dbReference type="Gene3D" id="1.10.357.10">
    <property type="entry name" value="Tetracycline Repressor, domain 2"/>
    <property type="match status" value="1"/>
</dbReference>
<dbReference type="InterPro" id="IPR050109">
    <property type="entry name" value="HTH-type_TetR-like_transc_reg"/>
</dbReference>
<keyword evidence="1" id="KW-0805">Transcription regulation</keyword>
<dbReference type="Pfam" id="PF00440">
    <property type="entry name" value="TetR_N"/>
    <property type="match status" value="1"/>
</dbReference>
<dbReference type="AlphaFoldDB" id="A0A7K3WHP0"/>
<reference evidence="7 8" key="1">
    <citation type="submission" date="2020-02" db="EMBL/GenBank/DDBJ databases">
        <title>The whole genome sequence of CPCC 205119.</title>
        <authorList>
            <person name="Jiang Z."/>
        </authorList>
    </citation>
    <scope>NUCLEOTIDE SEQUENCE [LARGE SCALE GENOMIC DNA]</scope>
    <source>
        <strain evidence="7 8">CPCC 205119</strain>
    </source>
</reference>
<keyword evidence="2 4" id="KW-0238">DNA-binding</keyword>
<evidence type="ECO:0000259" key="6">
    <source>
        <dbReference type="PROSITE" id="PS50977"/>
    </source>
</evidence>
<gene>
    <name evidence="7" type="ORF">G1H19_18040</name>
</gene>
<evidence type="ECO:0000313" key="7">
    <source>
        <dbReference type="EMBL" id="NEL55882.1"/>
    </source>
</evidence>
<dbReference type="PROSITE" id="PS50977">
    <property type="entry name" value="HTH_TETR_2"/>
    <property type="match status" value="1"/>
</dbReference>
<evidence type="ECO:0000256" key="2">
    <source>
        <dbReference type="ARBA" id="ARBA00023125"/>
    </source>
</evidence>
<dbReference type="SUPFAM" id="SSF46689">
    <property type="entry name" value="Homeodomain-like"/>
    <property type="match status" value="1"/>
</dbReference>
<evidence type="ECO:0000256" key="3">
    <source>
        <dbReference type="ARBA" id="ARBA00023163"/>
    </source>
</evidence>